<dbReference type="EMBL" id="JH767599">
    <property type="protein sequence ID" value="EON68637.1"/>
    <property type="molecule type" value="Genomic_DNA"/>
</dbReference>
<organism evidence="3 4">
    <name type="scientific">Coniosporium apollinis (strain CBS 100218)</name>
    <name type="common">Rock-inhabiting black yeast</name>
    <dbReference type="NCBI Taxonomy" id="1168221"/>
    <lineage>
        <taxon>Eukaryota</taxon>
        <taxon>Fungi</taxon>
        <taxon>Dikarya</taxon>
        <taxon>Ascomycota</taxon>
        <taxon>Pezizomycotina</taxon>
        <taxon>Dothideomycetes</taxon>
        <taxon>Dothideomycetes incertae sedis</taxon>
        <taxon>Coniosporium</taxon>
    </lineage>
</organism>
<evidence type="ECO:0000313" key="4">
    <source>
        <dbReference type="Proteomes" id="UP000016924"/>
    </source>
</evidence>
<feature type="coiled-coil region" evidence="1">
    <location>
        <begin position="14"/>
        <end position="41"/>
    </location>
</feature>
<evidence type="ECO:0000256" key="2">
    <source>
        <dbReference type="SAM" id="MobiDB-lite"/>
    </source>
</evidence>
<dbReference type="RefSeq" id="XP_007783954.1">
    <property type="nucleotide sequence ID" value="XM_007785764.1"/>
</dbReference>
<evidence type="ECO:0000256" key="1">
    <source>
        <dbReference type="SAM" id="Coils"/>
    </source>
</evidence>
<evidence type="ECO:0000313" key="3">
    <source>
        <dbReference type="EMBL" id="EON68637.1"/>
    </source>
</evidence>
<feature type="region of interest" description="Disordered" evidence="2">
    <location>
        <begin position="116"/>
        <end position="198"/>
    </location>
</feature>
<keyword evidence="4" id="KW-1185">Reference proteome</keyword>
<dbReference type="HOGENOM" id="CLU_912197_0_0_1"/>
<feature type="compositionally biased region" description="Polar residues" evidence="2">
    <location>
        <begin position="178"/>
        <end position="191"/>
    </location>
</feature>
<feature type="compositionally biased region" description="Low complexity" evidence="2">
    <location>
        <begin position="151"/>
        <end position="164"/>
    </location>
</feature>
<sequence>MTESDLTRAFDAILRQGREANSTLLERLAKVEENLRRQEMMLRLQDVVLTCAAPAARQVFDSSTAEQIERGMASVIPCGRAALPSPELGDIAFRAGSCGGNHPAASLDAPLSMSSDTVASESLSESLLASTQPTATDAVTVEDPAKTNPMASSQSSLATTQSHLAAGNGETGYPLGSNLETFSQRPSSESPSAFDFSAADEGFGSDYADLDLEPLGFTDTQITEKTAENNLAGMTSQRQSAERNFAGITSQGTSAGEDLRFQGSSDTQFTEQAPIERIFVIQGSMTPSKRRASLGSQPLEGEVPS</sequence>
<protein>
    <submittedName>
        <fullName evidence="3">Uncharacterized protein</fullName>
    </submittedName>
</protein>
<feature type="region of interest" description="Disordered" evidence="2">
    <location>
        <begin position="284"/>
        <end position="305"/>
    </location>
</feature>
<accession>R7Z3B6</accession>
<feature type="compositionally biased region" description="Low complexity" evidence="2">
    <location>
        <begin position="119"/>
        <end position="130"/>
    </location>
</feature>
<dbReference type="GeneID" id="19905206"/>
<keyword evidence="1" id="KW-0175">Coiled coil</keyword>
<proteinExistence type="predicted"/>
<dbReference type="AlphaFoldDB" id="R7Z3B6"/>
<dbReference type="OrthoDB" id="10521989at2759"/>
<dbReference type="Proteomes" id="UP000016924">
    <property type="component" value="Unassembled WGS sequence"/>
</dbReference>
<gene>
    <name evidence="3" type="ORF">W97_07895</name>
</gene>
<name>R7Z3B6_CONA1</name>
<reference evidence="4" key="1">
    <citation type="submission" date="2012-06" db="EMBL/GenBank/DDBJ databases">
        <title>The genome sequence of Coniosporium apollinis CBS 100218.</title>
        <authorList>
            <consortium name="The Broad Institute Genome Sequencing Platform"/>
            <person name="Cuomo C."/>
            <person name="Gorbushina A."/>
            <person name="Noack S."/>
            <person name="Walker B."/>
            <person name="Young S.K."/>
            <person name="Zeng Q."/>
            <person name="Gargeya S."/>
            <person name="Fitzgerald M."/>
            <person name="Haas B."/>
            <person name="Abouelleil A."/>
            <person name="Alvarado L."/>
            <person name="Arachchi H.M."/>
            <person name="Berlin A.M."/>
            <person name="Chapman S.B."/>
            <person name="Goldberg J."/>
            <person name="Griggs A."/>
            <person name="Gujja S."/>
            <person name="Hansen M."/>
            <person name="Howarth C."/>
            <person name="Imamovic A."/>
            <person name="Larimer J."/>
            <person name="McCowan C."/>
            <person name="Montmayeur A."/>
            <person name="Murphy C."/>
            <person name="Neiman D."/>
            <person name="Pearson M."/>
            <person name="Priest M."/>
            <person name="Roberts A."/>
            <person name="Saif S."/>
            <person name="Shea T."/>
            <person name="Sisk P."/>
            <person name="Sykes S."/>
            <person name="Wortman J."/>
            <person name="Nusbaum C."/>
            <person name="Birren B."/>
        </authorList>
    </citation>
    <scope>NUCLEOTIDE SEQUENCE [LARGE SCALE GENOMIC DNA]</scope>
    <source>
        <strain evidence="4">CBS 100218</strain>
    </source>
</reference>